<dbReference type="InterPro" id="IPR001387">
    <property type="entry name" value="Cro/C1-type_HTH"/>
</dbReference>
<dbReference type="Pfam" id="PF13560">
    <property type="entry name" value="HTH_31"/>
    <property type="match status" value="1"/>
</dbReference>
<accession>A0A229RDK3</accession>
<dbReference type="Proteomes" id="UP000215563">
    <property type="component" value="Unassembled WGS sequence"/>
</dbReference>
<dbReference type="PROSITE" id="PS50943">
    <property type="entry name" value="HTH_CROC1"/>
    <property type="match status" value="1"/>
</dbReference>
<organism evidence="2 3">
    <name type="scientific">Amycolatopsis alba DSM 44262</name>
    <dbReference type="NCBI Taxonomy" id="1125972"/>
    <lineage>
        <taxon>Bacteria</taxon>
        <taxon>Bacillati</taxon>
        <taxon>Actinomycetota</taxon>
        <taxon>Actinomycetes</taxon>
        <taxon>Pseudonocardiales</taxon>
        <taxon>Pseudonocardiaceae</taxon>
        <taxon>Amycolatopsis</taxon>
    </lineage>
</organism>
<dbReference type="AlphaFoldDB" id="A0A229RDK3"/>
<evidence type="ECO:0000259" key="1">
    <source>
        <dbReference type="PROSITE" id="PS50943"/>
    </source>
</evidence>
<dbReference type="CDD" id="cd00093">
    <property type="entry name" value="HTH_XRE"/>
    <property type="match status" value="1"/>
</dbReference>
<dbReference type="PANTHER" id="PTHR35010">
    <property type="entry name" value="BLL4672 PROTEIN-RELATED"/>
    <property type="match status" value="1"/>
</dbReference>
<proteinExistence type="predicted"/>
<feature type="domain" description="HTH cro/C1-type" evidence="1">
    <location>
        <begin position="32"/>
        <end position="86"/>
    </location>
</feature>
<dbReference type="RefSeq" id="WP_020631430.1">
    <property type="nucleotide sequence ID" value="NZ_KB913032.1"/>
</dbReference>
<comment type="caution">
    <text evidence="2">The sequence shown here is derived from an EMBL/GenBank/DDBJ whole genome shotgun (WGS) entry which is preliminary data.</text>
</comment>
<dbReference type="Pfam" id="PF17765">
    <property type="entry name" value="MLTR_LBD"/>
    <property type="match status" value="1"/>
</dbReference>
<evidence type="ECO:0000313" key="3">
    <source>
        <dbReference type="Proteomes" id="UP000215563"/>
    </source>
</evidence>
<gene>
    <name evidence="2" type="ORF">CFP75_33585</name>
</gene>
<dbReference type="PANTHER" id="PTHR35010:SF2">
    <property type="entry name" value="BLL4672 PROTEIN"/>
    <property type="match status" value="1"/>
</dbReference>
<dbReference type="InterPro" id="IPR010982">
    <property type="entry name" value="Lambda_DNA-bd_dom_sf"/>
</dbReference>
<dbReference type="SUPFAM" id="SSF47413">
    <property type="entry name" value="lambda repressor-like DNA-binding domains"/>
    <property type="match status" value="1"/>
</dbReference>
<dbReference type="Gene3D" id="1.10.260.40">
    <property type="entry name" value="lambda repressor-like DNA-binding domains"/>
    <property type="match status" value="1"/>
</dbReference>
<dbReference type="GO" id="GO:0003677">
    <property type="term" value="F:DNA binding"/>
    <property type="evidence" value="ECO:0007669"/>
    <property type="project" value="InterPro"/>
</dbReference>
<name>A0A229RDK3_AMYAL</name>
<evidence type="ECO:0000313" key="2">
    <source>
        <dbReference type="EMBL" id="OXM44717.1"/>
    </source>
</evidence>
<sequence>MTETAELGDFLKARRAALDPADLGLPTGFNQRRVAGLRREELAQLAGISVDYYTRLEQGRARNVSDSVLESLSRALRLHRDEETYLRNLAAPKRKRAARPRAQRIRPELQLMLNAIQSPAFVFGRYLDVLAWNPLGGALSFDFGGRTPGERNIPKMFFLDEHAREMHPEWATVAKEVVANLRSESGKYPDDPYLAQLVGELSLGSEEFRKLWAKHTVREKAHSWKVMINPIVGELRLRYETLRLPDDPDLALVIYTAEPGSESERALGLLASWVADPAHA</sequence>
<protein>
    <submittedName>
        <fullName evidence="2">XRE family transcriptional regulator</fullName>
    </submittedName>
</protein>
<dbReference type="EMBL" id="NMQU01000114">
    <property type="protein sequence ID" value="OXM44717.1"/>
    <property type="molecule type" value="Genomic_DNA"/>
</dbReference>
<dbReference type="InterPro" id="IPR041413">
    <property type="entry name" value="MLTR_LBD"/>
</dbReference>
<dbReference type="OrthoDB" id="4790304at2"/>
<dbReference type="Gene3D" id="3.30.450.180">
    <property type="match status" value="1"/>
</dbReference>
<dbReference type="SMART" id="SM00530">
    <property type="entry name" value="HTH_XRE"/>
    <property type="match status" value="1"/>
</dbReference>
<keyword evidence="3" id="KW-1185">Reference proteome</keyword>
<reference evidence="2 3" key="1">
    <citation type="submission" date="2017-07" db="EMBL/GenBank/DDBJ databases">
        <title>Amycolatopsis alba DSM 44262 Genome sequencing and assembly.</title>
        <authorList>
            <person name="Kaur N."/>
            <person name="Mayilraj S."/>
        </authorList>
    </citation>
    <scope>NUCLEOTIDE SEQUENCE [LARGE SCALE GENOMIC DNA]</scope>
    <source>
        <strain evidence="2 3">DSM 44262</strain>
    </source>
</reference>